<keyword evidence="3" id="KW-1185">Reference proteome</keyword>
<accession>A0A2G9QJ00</accession>
<organism evidence="2 3">
    <name type="scientific">Aquarana catesbeiana</name>
    <name type="common">American bullfrog</name>
    <name type="synonym">Rana catesbeiana</name>
    <dbReference type="NCBI Taxonomy" id="8400"/>
    <lineage>
        <taxon>Eukaryota</taxon>
        <taxon>Metazoa</taxon>
        <taxon>Chordata</taxon>
        <taxon>Craniata</taxon>
        <taxon>Vertebrata</taxon>
        <taxon>Euteleostomi</taxon>
        <taxon>Amphibia</taxon>
        <taxon>Batrachia</taxon>
        <taxon>Anura</taxon>
        <taxon>Neobatrachia</taxon>
        <taxon>Ranoidea</taxon>
        <taxon>Ranidae</taxon>
        <taxon>Aquarana</taxon>
    </lineage>
</organism>
<gene>
    <name evidence="2" type="ORF">AB205_0149320</name>
</gene>
<dbReference type="OrthoDB" id="5807119at2759"/>
<name>A0A2G9QJ00_AQUCT</name>
<evidence type="ECO:0000313" key="3">
    <source>
        <dbReference type="Proteomes" id="UP000228934"/>
    </source>
</evidence>
<proteinExistence type="predicted"/>
<dbReference type="Proteomes" id="UP000228934">
    <property type="component" value="Unassembled WGS sequence"/>
</dbReference>
<reference evidence="3" key="1">
    <citation type="journal article" date="2017" name="Nat. Commun.">
        <title>The North American bullfrog draft genome provides insight into hormonal regulation of long noncoding RNA.</title>
        <authorList>
            <person name="Hammond S.A."/>
            <person name="Warren R.L."/>
            <person name="Vandervalk B.P."/>
            <person name="Kucuk E."/>
            <person name="Khan H."/>
            <person name="Gibb E.A."/>
            <person name="Pandoh P."/>
            <person name="Kirk H."/>
            <person name="Zhao Y."/>
            <person name="Jones M."/>
            <person name="Mungall A.J."/>
            <person name="Coope R."/>
            <person name="Pleasance S."/>
            <person name="Moore R.A."/>
            <person name="Holt R.A."/>
            <person name="Round J.M."/>
            <person name="Ohora S."/>
            <person name="Walle B.V."/>
            <person name="Veldhoen N."/>
            <person name="Helbing C.C."/>
            <person name="Birol I."/>
        </authorList>
    </citation>
    <scope>NUCLEOTIDE SEQUENCE [LARGE SCALE GENOMIC DNA]</scope>
</reference>
<sequence length="66" mass="6968">MSTASGGKKNLFSRNRVSHGRGHNSSSGKPAQSPPATREKDLFAVLCGNHLVEIITASSHPLLNSI</sequence>
<evidence type="ECO:0000313" key="2">
    <source>
        <dbReference type="EMBL" id="PIO15536.1"/>
    </source>
</evidence>
<protein>
    <submittedName>
        <fullName evidence="2">Uncharacterized protein</fullName>
    </submittedName>
</protein>
<dbReference type="EMBL" id="KV971086">
    <property type="protein sequence ID" value="PIO15536.1"/>
    <property type="molecule type" value="Genomic_DNA"/>
</dbReference>
<dbReference type="AlphaFoldDB" id="A0A2G9QJ00"/>
<evidence type="ECO:0000256" key="1">
    <source>
        <dbReference type="SAM" id="MobiDB-lite"/>
    </source>
</evidence>
<feature type="region of interest" description="Disordered" evidence="1">
    <location>
        <begin position="1"/>
        <end position="37"/>
    </location>
</feature>